<evidence type="ECO:0000256" key="3">
    <source>
        <dbReference type="ARBA" id="ARBA00023125"/>
    </source>
</evidence>
<dbReference type="OrthoDB" id="10456046at2759"/>
<dbReference type="PRINTS" id="PR01590">
    <property type="entry name" value="HTHFIS"/>
</dbReference>
<comment type="subcellular location">
    <subcellularLocation>
        <location evidence="1">Nucleus</location>
    </subcellularLocation>
</comment>
<proteinExistence type="inferred from homology"/>
<dbReference type="AlphaFoldDB" id="A0A7R8WXU7"/>
<dbReference type="SUPFAM" id="SSF46689">
    <property type="entry name" value="Homeodomain-like"/>
    <property type="match status" value="1"/>
</dbReference>
<evidence type="ECO:0000256" key="1">
    <source>
        <dbReference type="ARBA" id="ARBA00004123"/>
    </source>
</evidence>
<organism evidence="5">
    <name type="scientific">Cyprideis torosa</name>
    <dbReference type="NCBI Taxonomy" id="163714"/>
    <lineage>
        <taxon>Eukaryota</taxon>
        <taxon>Metazoa</taxon>
        <taxon>Ecdysozoa</taxon>
        <taxon>Arthropoda</taxon>
        <taxon>Crustacea</taxon>
        <taxon>Oligostraca</taxon>
        <taxon>Ostracoda</taxon>
        <taxon>Podocopa</taxon>
        <taxon>Podocopida</taxon>
        <taxon>Cytherocopina</taxon>
        <taxon>Cytheroidea</taxon>
        <taxon>Cytherideidae</taxon>
        <taxon>Cyprideis</taxon>
    </lineage>
</organism>
<dbReference type="Pfam" id="PF02954">
    <property type="entry name" value="HTH_8"/>
    <property type="match status" value="1"/>
</dbReference>
<dbReference type="PANTHER" id="PTHR47918:SF1">
    <property type="entry name" value="DNA-BINDING PROTEIN FIS"/>
    <property type="match status" value="1"/>
</dbReference>
<dbReference type="GO" id="GO:0006355">
    <property type="term" value="P:regulation of DNA-templated transcription"/>
    <property type="evidence" value="ECO:0007669"/>
    <property type="project" value="InterPro"/>
</dbReference>
<dbReference type="InterPro" id="IPR002197">
    <property type="entry name" value="HTH_Fis"/>
</dbReference>
<dbReference type="PIRSF" id="PIRSF002097">
    <property type="entry name" value="DNA-binding_Fis"/>
    <property type="match status" value="1"/>
</dbReference>
<dbReference type="InterPro" id="IPR050207">
    <property type="entry name" value="Trans_regulatory_Fis"/>
</dbReference>
<protein>
    <recommendedName>
        <fullName evidence="4">Putative Fis-like DNA-binding protein</fullName>
    </recommendedName>
</protein>
<gene>
    <name evidence="5" type="ORF">CTOB1V02_LOCUS17746</name>
</gene>
<accession>A0A7R8WXU7</accession>
<reference evidence="5" key="1">
    <citation type="submission" date="2020-11" db="EMBL/GenBank/DDBJ databases">
        <authorList>
            <person name="Tran Van P."/>
        </authorList>
    </citation>
    <scope>NUCLEOTIDE SEQUENCE</scope>
</reference>
<dbReference type="InterPro" id="IPR009057">
    <property type="entry name" value="Homeodomain-like_sf"/>
</dbReference>
<dbReference type="InterPro" id="IPR005412">
    <property type="entry name" value="Fis_DNA-bd"/>
</dbReference>
<evidence type="ECO:0000256" key="4">
    <source>
        <dbReference type="ARBA" id="ARBA00029540"/>
    </source>
</evidence>
<dbReference type="GO" id="GO:0043565">
    <property type="term" value="F:sequence-specific DNA binding"/>
    <property type="evidence" value="ECO:0007669"/>
    <property type="project" value="InterPro"/>
</dbReference>
<name>A0A7R8WXU7_9CRUS</name>
<dbReference type="GO" id="GO:0005634">
    <property type="term" value="C:nucleus"/>
    <property type="evidence" value="ECO:0007669"/>
    <property type="project" value="UniProtKB-SubCell"/>
</dbReference>
<keyword evidence="3" id="KW-0238">DNA-binding</keyword>
<evidence type="ECO:0000313" key="5">
    <source>
        <dbReference type="EMBL" id="CAD7239931.1"/>
    </source>
</evidence>
<dbReference type="Gene3D" id="1.10.10.60">
    <property type="entry name" value="Homeodomain-like"/>
    <property type="match status" value="1"/>
</dbReference>
<sequence>MSRGKHKQPKALAEHVQSAFDRYVATLEGEEPRDLHTIFVGEAERALIEAVMAYTDNNQSRAARILGINRNTLRSKLGL</sequence>
<comment type="similarity">
    <text evidence="2">Belongs to the transcriptional regulatory Fis family.</text>
</comment>
<dbReference type="EMBL" id="OB748441">
    <property type="protein sequence ID" value="CAD7239931.1"/>
    <property type="molecule type" value="Genomic_DNA"/>
</dbReference>
<dbReference type="PANTHER" id="PTHR47918">
    <property type="entry name" value="DNA-BINDING PROTEIN FIS"/>
    <property type="match status" value="1"/>
</dbReference>
<evidence type="ECO:0000256" key="2">
    <source>
        <dbReference type="ARBA" id="ARBA00008559"/>
    </source>
</evidence>